<sequence length="487" mass="56100">MTWRLNYTGMEGLEIEISEPQHYLDMVFLDHIPDVFASQLGFDDIDWEIHDSDYDEAPPQNLTQFVPPDYTYSKSLSDIALTDATTLKQALIIYIKNTSTNALLDQSNNPTEYSAAFNHLTSTAQCWPDSTPSAPRLCSGDILRMHEVESNFFARLLVRINTFLQTTEGITASTSLIREVDRTLKSHRVDLPNTLIEKMEEYLLLSKRIKRKGVTPAPEFTVGIVTRLIWDTKPGNSITVNNRLVPDLTRVVRATFSYSKTFVDFLGVLSLETCNEQTRTLYGFEKEGGLGLQHGKWMYCVMGEGGDGDVEKFDLTDESDFEGLKECCRKVGKEGGDKRVLVLHELQLNKSHEPPQRPEEYHPSDTYFDMTPQQHALEEAQLDHMLKKAEARLIFWGFQMNVPKGDRYAEYPVLSGEESERIHNKWRGLPQDERERINEMYESYIDGVMKEKLEKKVREERKLYEQTLRRRRMREAKSGVKRVDSAS</sequence>
<organism evidence="1 2">
    <name type="scientific">Tothia fuscella</name>
    <dbReference type="NCBI Taxonomy" id="1048955"/>
    <lineage>
        <taxon>Eukaryota</taxon>
        <taxon>Fungi</taxon>
        <taxon>Dikarya</taxon>
        <taxon>Ascomycota</taxon>
        <taxon>Pezizomycotina</taxon>
        <taxon>Dothideomycetes</taxon>
        <taxon>Pleosporomycetidae</taxon>
        <taxon>Venturiales</taxon>
        <taxon>Cylindrosympodiaceae</taxon>
        <taxon>Tothia</taxon>
    </lineage>
</organism>
<evidence type="ECO:0000313" key="2">
    <source>
        <dbReference type="Proteomes" id="UP000800235"/>
    </source>
</evidence>
<keyword evidence="2" id="KW-1185">Reference proteome</keyword>
<name>A0A9P4NZM0_9PEZI</name>
<dbReference type="Proteomes" id="UP000800235">
    <property type="component" value="Unassembled WGS sequence"/>
</dbReference>
<evidence type="ECO:0000313" key="1">
    <source>
        <dbReference type="EMBL" id="KAF2434537.1"/>
    </source>
</evidence>
<dbReference type="EMBL" id="MU007016">
    <property type="protein sequence ID" value="KAF2434537.1"/>
    <property type="molecule type" value="Genomic_DNA"/>
</dbReference>
<comment type="caution">
    <text evidence="1">The sequence shown here is derived from an EMBL/GenBank/DDBJ whole genome shotgun (WGS) entry which is preliminary data.</text>
</comment>
<reference evidence="1" key="1">
    <citation type="journal article" date="2020" name="Stud. Mycol.">
        <title>101 Dothideomycetes genomes: a test case for predicting lifestyles and emergence of pathogens.</title>
        <authorList>
            <person name="Haridas S."/>
            <person name="Albert R."/>
            <person name="Binder M."/>
            <person name="Bloem J."/>
            <person name="Labutti K."/>
            <person name="Salamov A."/>
            <person name="Andreopoulos B."/>
            <person name="Baker S."/>
            <person name="Barry K."/>
            <person name="Bills G."/>
            <person name="Bluhm B."/>
            <person name="Cannon C."/>
            <person name="Castanera R."/>
            <person name="Culley D."/>
            <person name="Daum C."/>
            <person name="Ezra D."/>
            <person name="Gonzalez J."/>
            <person name="Henrissat B."/>
            <person name="Kuo A."/>
            <person name="Liang C."/>
            <person name="Lipzen A."/>
            <person name="Lutzoni F."/>
            <person name="Magnuson J."/>
            <person name="Mondo S."/>
            <person name="Nolan M."/>
            <person name="Ohm R."/>
            <person name="Pangilinan J."/>
            <person name="Park H.-J."/>
            <person name="Ramirez L."/>
            <person name="Alfaro M."/>
            <person name="Sun H."/>
            <person name="Tritt A."/>
            <person name="Yoshinaga Y."/>
            <person name="Zwiers L.-H."/>
            <person name="Turgeon B."/>
            <person name="Goodwin S."/>
            <person name="Spatafora J."/>
            <person name="Crous P."/>
            <person name="Grigoriev I."/>
        </authorList>
    </citation>
    <scope>NUCLEOTIDE SEQUENCE</scope>
    <source>
        <strain evidence="1">CBS 130266</strain>
    </source>
</reference>
<gene>
    <name evidence="1" type="ORF">EJ08DRAFT_470509</name>
</gene>
<dbReference type="AlphaFoldDB" id="A0A9P4NZM0"/>
<protein>
    <submittedName>
        <fullName evidence="1">Uncharacterized protein</fullName>
    </submittedName>
</protein>
<accession>A0A9P4NZM0</accession>
<proteinExistence type="predicted"/>